<organism evidence="6 7">
    <name type="scientific">Sporocytophaga myxococcoides</name>
    <dbReference type="NCBI Taxonomy" id="153721"/>
    <lineage>
        <taxon>Bacteria</taxon>
        <taxon>Pseudomonadati</taxon>
        <taxon>Bacteroidota</taxon>
        <taxon>Cytophagia</taxon>
        <taxon>Cytophagales</taxon>
        <taxon>Cytophagaceae</taxon>
        <taxon>Sporocytophaga</taxon>
    </lineage>
</organism>
<dbReference type="InterPro" id="IPR013783">
    <property type="entry name" value="Ig-like_fold"/>
</dbReference>
<dbReference type="Gene3D" id="2.60.40.10">
    <property type="entry name" value="Immunoglobulins"/>
    <property type="match status" value="1"/>
</dbReference>
<reference evidence="6 7" key="1">
    <citation type="submission" date="2014-09" db="EMBL/GenBank/DDBJ databases">
        <title>Sporocytophaga myxococcoides PG-01 genome sequencing.</title>
        <authorList>
            <person name="Liu L."/>
            <person name="Gao P.J."/>
            <person name="Chen G.J."/>
            <person name="Wang L.S."/>
        </authorList>
    </citation>
    <scope>NUCLEOTIDE SEQUENCE [LARGE SCALE GENOMIC DNA]</scope>
    <source>
        <strain evidence="6 7">PG-01</strain>
    </source>
</reference>
<dbReference type="EMBL" id="BBLT01000006">
    <property type="protein sequence ID" value="GAL85838.1"/>
    <property type="molecule type" value="Genomic_DNA"/>
</dbReference>
<dbReference type="GO" id="GO:0031222">
    <property type="term" value="P:arabinan catabolic process"/>
    <property type="evidence" value="ECO:0007669"/>
    <property type="project" value="TreeGrafter"/>
</dbReference>
<feature type="domain" description="Fibronectin type III-like" evidence="5">
    <location>
        <begin position="696"/>
        <end position="765"/>
    </location>
</feature>
<evidence type="ECO:0000256" key="2">
    <source>
        <dbReference type="ARBA" id="ARBA00022729"/>
    </source>
</evidence>
<dbReference type="Proteomes" id="UP000030185">
    <property type="component" value="Unassembled WGS sequence"/>
</dbReference>
<dbReference type="PANTHER" id="PTHR42721">
    <property type="entry name" value="SUGAR HYDROLASE-RELATED"/>
    <property type="match status" value="1"/>
</dbReference>
<dbReference type="InterPro" id="IPR002772">
    <property type="entry name" value="Glyco_hydro_3_C"/>
</dbReference>
<gene>
    <name evidence="6" type="ORF">MYP_3067</name>
</gene>
<dbReference type="GO" id="GO:0046556">
    <property type="term" value="F:alpha-L-arabinofuranosidase activity"/>
    <property type="evidence" value="ECO:0007669"/>
    <property type="project" value="TreeGrafter"/>
</dbReference>
<keyword evidence="4" id="KW-0326">Glycosidase</keyword>
<dbReference type="SMART" id="SM01217">
    <property type="entry name" value="Fn3_like"/>
    <property type="match status" value="1"/>
</dbReference>
<dbReference type="Gene3D" id="3.40.50.1700">
    <property type="entry name" value="Glycoside hydrolase family 3 C-terminal domain"/>
    <property type="match status" value="1"/>
</dbReference>
<proteinExistence type="inferred from homology"/>
<keyword evidence="3 4" id="KW-0378">Hydrolase</keyword>
<dbReference type="InterPro" id="IPR026891">
    <property type="entry name" value="Fn3-like"/>
</dbReference>
<evidence type="ECO:0000313" key="7">
    <source>
        <dbReference type="Proteomes" id="UP000030185"/>
    </source>
</evidence>
<evidence type="ECO:0000256" key="4">
    <source>
        <dbReference type="RuleBase" id="RU361161"/>
    </source>
</evidence>
<comment type="similarity">
    <text evidence="1 4">Belongs to the glycosyl hydrolase 3 family.</text>
</comment>
<dbReference type="Pfam" id="PF00933">
    <property type="entry name" value="Glyco_hydro_3"/>
    <property type="match status" value="1"/>
</dbReference>
<dbReference type="STRING" id="153721.MYP_3067"/>
<dbReference type="InterPro" id="IPR017853">
    <property type="entry name" value="GH"/>
</dbReference>
<accession>A0A098LID2</accession>
<name>A0A098LID2_9BACT</name>
<comment type="caution">
    <text evidence="6">The sequence shown here is derived from an EMBL/GenBank/DDBJ whole genome shotgun (WGS) entry which is preliminary data.</text>
</comment>
<dbReference type="PROSITE" id="PS00775">
    <property type="entry name" value="GLYCOSYL_HYDROL_F3"/>
    <property type="match status" value="1"/>
</dbReference>
<evidence type="ECO:0000313" key="6">
    <source>
        <dbReference type="EMBL" id="GAL85838.1"/>
    </source>
</evidence>
<dbReference type="InterPro" id="IPR001764">
    <property type="entry name" value="Glyco_hydro_3_N"/>
</dbReference>
<dbReference type="GO" id="GO:0009044">
    <property type="term" value="F:xylan 1,4-beta-xylosidase activity"/>
    <property type="evidence" value="ECO:0007669"/>
    <property type="project" value="InterPro"/>
</dbReference>
<dbReference type="OrthoDB" id="9805821at2"/>
<dbReference type="Gene3D" id="3.20.20.300">
    <property type="entry name" value="Glycoside hydrolase, family 3, N-terminal domain"/>
    <property type="match status" value="1"/>
</dbReference>
<dbReference type="SUPFAM" id="SSF52279">
    <property type="entry name" value="Beta-D-glucan exohydrolase, C-terminal domain"/>
    <property type="match status" value="1"/>
</dbReference>
<keyword evidence="2" id="KW-0732">Signal</keyword>
<protein>
    <submittedName>
        <fullName evidence="6">Glycoside hydrolase</fullName>
    </submittedName>
</protein>
<sequence length="776" mass="86020">MILCFLCIFLCSAWVYKSEEKPLYKNSLLPAEERAADLLSRMTIEEKTVQLIGFWDIDGTKVLTGDSTFNEKIFQEIFRYGIGEIGPMNLPIEKDVKWKNAAQKFLLTKTRLGIPAIFHDEGCHGLMKPEATVFPMTIGLASSWDEKLFEDVYDVTAREMRARGGHQALTPILDVGRDPRFGRIEEFYGEDPFLNSRLGAAQVRGLQGGSTGVIDQYHVLATLKHFTAHGSPEGGLNRNSGNISMRDLREIHIYPFQYVIEQAKPAAVMASYNEIDGVPSHSNAWLLQEVLRKELVFKGLIVSDYEGIRQLHADHKVAEGSKEAALLALKAGVQIELPLPDSYHTIPELIKENKLDISLIDSYVKQILILKFNLGLFENPYVKVSDAIAEAKKATSQKLALKAAQKSIILLKNKDNVLPLSTNKYKKIAVIGPNADFAYLGGYSGTPYYNVSILDGIKKRAGNSAEVIYAKGCEITQNHKKNSFYNWKYALDIKLATPEQNKPLIEEARKVALGSDVVILVVGDNETTCREAWMKGHEGDRSSLDLLGSQNELINTIVATGKPVIIYLMGGRPLAIGHLKENEGVKAILEGWYMGQETGNAAASILFGDIAPSGKLTVSLPRSAGHIPVYYSRKSMSRAFDYAFSDNEPVYAFGHGLSYVSFEYSSPKLSKPIINSSGSVTLTVDVTNKGHMQAEEVVQLYIRDQVASVTRPVKELKGFKRVTLNPGETKTVSFIIDPPLLSFYDIRMNYGIEPGKFTLMTGGNSTDLKSVELEVR</sequence>
<dbReference type="PRINTS" id="PR00133">
    <property type="entry name" value="GLHYDRLASE3"/>
</dbReference>
<dbReference type="Pfam" id="PF14310">
    <property type="entry name" value="Fn3-like"/>
    <property type="match status" value="1"/>
</dbReference>
<dbReference type="GO" id="GO:0008422">
    <property type="term" value="F:beta-glucosidase activity"/>
    <property type="evidence" value="ECO:0007669"/>
    <property type="project" value="UniProtKB-ARBA"/>
</dbReference>
<dbReference type="InterPro" id="IPR044993">
    <property type="entry name" value="BXL"/>
</dbReference>
<dbReference type="FunFam" id="2.60.40.10:FF:000495">
    <property type="entry name" value="Periplasmic beta-glucosidase"/>
    <property type="match status" value="1"/>
</dbReference>
<evidence type="ECO:0000259" key="5">
    <source>
        <dbReference type="SMART" id="SM01217"/>
    </source>
</evidence>
<dbReference type="InterPro" id="IPR036881">
    <property type="entry name" value="Glyco_hydro_3_C_sf"/>
</dbReference>
<evidence type="ECO:0000256" key="3">
    <source>
        <dbReference type="ARBA" id="ARBA00022801"/>
    </source>
</evidence>
<keyword evidence="7" id="KW-1185">Reference proteome</keyword>
<evidence type="ECO:0000256" key="1">
    <source>
        <dbReference type="ARBA" id="ARBA00005336"/>
    </source>
</evidence>
<dbReference type="InterPro" id="IPR019800">
    <property type="entry name" value="Glyco_hydro_3_AS"/>
</dbReference>
<dbReference type="eggNOG" id="COG1472">
    <property type="taxonomic scope" value="Bacteria"/>
</dbReference>
<dbReference type="SUPFAM" id="SSF51445">
    <property type="entry name" value="(Trans)glycosidases"/>
    <property type="match status" value="1"/>
</dbReference>
<dbReference type="Pfam" id="PF01915">
    <property type="entry name" value="Glyco_hydro_3_C"/>
    <property type="match status" value="1"/>
</dbReference>
<dbReference type="GO" id="GO:0045493">
    <property type="term" value="P:xylan catabolic process"/>
    <property type="evidence" value="ECO:0007669"/>
    <property type="project" value="InterPro"/>
</dbReference>
<dbReference type="AlphaFoldDB" id="A0A098LID2"/>
<dbReference type="PANTHER" id="PTHR42721:SF3">
    <property type="entry name" value="BETA-D-XYLOSIDASE 5-RELATED"/>
    <property type="match status" value="1"/>
</dbReference>
<dbReference type="InterPro" id="IPR036962">
    <property type="entry name" value="Glyco_hydro_3_N_sf"/>
</dbReference>